<organism evidence="1 2">
    <name type="scientific">Datura stramonium</name>
    <name type="common">Jimsonweed</name>
    <name type="synonym">Common thornapple</name>
    <dbReference type="NCBI Taxonomy" id="4076"/>
    <lineage>
        <taxon>Eukaryota</taxon>
        <taxon>Viridiplantae</taxon>
        <taxon>Streptophyta</taxon>
        <taxon>Embryophyta</taxon>
        <taxon>Tracheophyta</taxon>
        <taxon>Spermatophyta</taxon>
        <taxon>Magnoliopsida</taxon>
        <taxon>eudicotyledons</taxon>
        <taxon>Gunneridae</taxon>
        <taxon>Pentapetalae</taxon>
        <taxon>asterids</taxon>
        <taxon>lamiids</taxon>
        <taxon>Solanales</taxon>
        <taxon>Solanaceae</taxon>
        <taxon>Solanoideae</taxon>
        <taxon>Datureae</taxon>
        <taxon>Datura</taxon>
    </lineage>
</organism>
<evidence type="ECO:0000313" key="2">
    <source>
        <dbReference type="Proteomes" id="UP000823775"/>
    </source>
</evidence>
<dbReference type="EMBL" id="JACEIK010000249">
    <property type="protein sequence ID" value="MCD7453359.1"/>
    <property type="molecule type" value="Genomic_DNA"/>
</dbReference>
<dbReference type="PANTHER" id="PTHR31260">
    <property type="entry name" value="CYSTATIN/MONELLIN SUPERFAMILY PROTEIN"/>
    <property type="match status" value="1"/>
</dbReference>
<sequence length="175" mass="20568">MADIESKLKSSEECIAWKRQLPGKFLSHGDLWNDEDFLPKGASEQHRDAFIQIYQRYFRQIVNSDGFDIDKYPGDAKAAVYIPYLDFEKEADMLMELANHAIDQDYNNRETSVYKYKVSYIENVNFFLAECREFFMTVKVINLTLSSAIETFQIHAYKGPHEENIVRLCRKKMLI</sequence>
<dbReference type="InterPro" id="IPR006462">
    <property type="entry name" value="MS5"/>
</dbReference>
<dbReference type="Proteomes" id="UP000823775">
    <property type="component" value="Unassembled WGS sequence"/>
</dbReference>
<protein>
    <submittedName>
        <fullName evidence="1">Uncharacterized protein</fullName>
    </submittedName>
</protein>
<name>A0ABS8S3A8_DATST</name>
<evidence type="ECO:0000313" key="1">
    <source>
        <dbReference type="EMBL" id="MCD7453359.1"/>
    </source>
</evidence>
<comment type="caution">
    <text evidence="1">The sequence shown here is derived from an EMBL/GenBank/DDBJ whole genome shotgun (WGS) entry which is preliminary data.</text>
</comment>
<accession>A0ABS8S3A8</accession>
<proteinExistence type="predicted"/>
<gene>
    <name evidence="1" type="ORF">HAX54_020657</name>
</gene>
<keyword evidence="2" id="KW-1185">Reference proteome</keyword>
<reference evidence="1 2" key="1">
    <citation type="journal article" date="2021" name="BMC Genomics">
        <title>Datura genome reveals duplications of psychoactive alkaloid biosynthetic genes and high mutation rate following tissue culture.</title>
        <authorList>
            <person name="Rajewski A."/>
            <person name="Carter-House D."/>
            <person name="Stajich J."/>
            <person name="Litt A."/>
        </authorList>
    </citation>
    <scope>NUCLEOTIDE SEQUENCE [LARGE SCALE GENOMIC DNA]</scope>
    <source>
        <strain evidence="1">AR-01</strain>
    </source>
</reference>
<dbReference type="PANTHER" id="PTHR31260:SF42">
    <property type="entry name" value="RESTRICTION ENDONUCLEASE DOMAIN-CONTAINING PROTEIN"/>
    <property type="match status" value="1"/>
</dbReference>